<dbReference type="EMBL" id="KN834169">
    <property type="protein sequence ID" value="KIK11705.1"/>
    <property type="molecule type" value="Genomic_DNA"/>
</dbReference>
<proteinExistence type="predicted"/>
<dbReference type="AlphaFoldDB" id="A0A0C9XHA4"/>
<dbReference type="HOGENOM" id="CLU_2886702_0_0_1"/>
<reference evidence="2" key="2">
    <citation type="submission" date="2015-01" db="EMBL/GenBank/DDBJ databases">
        <title>Evolutionary Origins and Diversification of the Mycorrhizal Mutualists.</title>
        <authorList>
            <consortium name="DOE Joint Genome Institute"/>
            <consortium name="Mycorrhizal Genomics Consortium"/>
            <person name="Kohler A."/>
            <person name="Kuo A."/>
            <person name="Nagy L.G."/>
            <person name="Floudas D."/>
            <person name="Copeland A."/>
            <person name="Barry K.W."/>
            <person name="Cichocki N."/>
            <person name="Veneault-Fourrey C."/>
            <person name="LaButti K."/>
            <person name="Lindquist E.A."/>
            <person name="Lipzen A."/>
            <person name="Lundell T."/>
            <person name="Morin E."/>
            <person name="Murat C."/>
            <person name="Riley R."/>
            <person name="Ohm R."/>
            <person name="Sun H."/>
            <person name="Tunlid A."/>
            <person name="Henrissat B."/>
            <person name="Grigoriev I.V."/>
            <person name="Hibbett D.S."/>
            <person name="Martin F."/>
        </authorList>
    </citation>
    <scope>NUCLEOTIDE SEQUENCE [LARGE SCALE GENOMIC DNA]</scope>
    <source>
        <strain evidence="2">441</strain>
    </source>
</reference>
<accession>A0A0C9XHA4</accession>
<reference evidence="1 2" key="1">
    <citation type="submission" date="2014-04" db="EMBL/GenBank/DDBJ databases">
        <authorList>
            <consortium name="DOE Joint Genome Institute"/>
            <person name="Kuo A."/>
            <person name="Kohler A."/>
            <person name="Costa M.D."/>
            <person name="Nagy L.G."/>
            <person name="Floudas D."/>
            <person name="Copeland A."/>
            <person name="Barry K.W."/>
            <person name="Cichocki N."/>
            <person name="Veneault-Fourrey C."/>
            <person name="LaButti K."/>
            <person name="Lindquist E.A."/>
            <person name="Lipzen A."/>
            <person name="Lundell T."/>
            <person name="Morin E."/>
            <person name="Murat C."/>
            <person name="Sun H."/>
            <person name="Tunlid A."/>
            <person name="Henrissat B."/>
            <person name="Grigoriev I.V."/>
            <person name="Hibbett D.S."/>
            <person name="Martin F."/>
            <person name="Nordberg H.P."/>
            <person name="Cantor M.N."/>
            <person name="Hua S.X."/>
        </authorList>
    </citation>
    <scope>NUCLEOTIDE SEQUENCE [LARGE SCALE GENOMIC DNA]</scope>
    <source>
        <strain evidence="1 2">441</strain>
    </source>
</reference>
<gene>
    <name evidence="1" type="ORF">PISMIDRAFT_690150</name>
</gene>
<dbReference type="Proteomes" id="UP000054018">
    <property type="component" value="Unassembled WGS sequence"/>
</dbReference>
<evidence type="ECO:0000313" key="1">
    <source>
        <dbReference type="EMBL" id="KIK11705.1"/>
    </source>
</evidence>
<organism evidence="1 2">
    <name type="scientific">Pisolithus microcarpus 441</name>
    <dbReference type="NCBI Taxonomy" id="765257"/>
    <lineage>
        <taxon>Eukaryota</taxon>
        <taxon>Fungi</taxon>
        <taxon>Dikarya</taxon>
        <taxon>Basidiomycota</taxon>
        <taxon>Agaricomycotina</taxon>
        <taxon>Agaricomycetes</taxon>
        <taxon>Agaricomycetidae</taxon>
        <taxon>Boletales</taxon>
        <taxon>Sclerodermatineae</taxon>
        <taxon>Pisolithaceae</taxon>
        <taxon>Pisolithus</taxon>
    </lineage>
</organism>
<name>A0A0C9XHA4_9AGAM</name>
<keyword evidence="2" id="KW-1185">Reference proteome</keyword>
<protein>
    <submittedName>
        <fullName evidence="1">Unplaced genomic scaffold scaffold_485, whole genome shotgun sequence</fullName>
    </submittedName>
</protein>
<sequence length="63" mass="7291">MIKSIVALKVETGWPPHERCSRRLHDHVYVPYYRTLLNPRVSLLTSIQRHESHVAATALRSSL</sequence>
<evidence type="ECO:0000313" key="2">
    <source>
        <dbReference type="Proteomes" id="UP000054018"/>
    </source>
</evidence>